<organism evidence="2 3">
    <name type="scientific">Loigolactobacillus coryniformis subsp. torquens DSM 20004 = KCTC 3535</name>
    <dbReference type="NCBI Taxonomy" id="1423822"/>
    <lineage>
        <taxon>Bacteria</taxon>
        <taxon>Bacillati</taxon>
        <taxon>Bacillota</taxon>
        <taxon>Bacilli</taxon>
        <taxon>Lactobacillales</taxon>
        <taxon>Lactobacillaceae</taxon>
        <taxon>Loigolactobacillus</taxon>
    </lineage>
</organism>
<gene>
    <name evidence="2" type="ORF">LC20004_03650</name>
</gene>
<accession>A0A2D1KLU1</accession>
<protein>
    <submittedName>
        <fullName evidence="2">Uncharacterized protein</fullName>
    </submittedName>
</protein>
<proteinExistence type="predicted"/>
<reference evidence="2 3" key="1">
    <citation type="submission" date="2016-10" db="EMBL/GenBank/DDBJ databases">
        <title>The whole genome sequencing and assembly of L. cotyniformis subsp. torquens DSM 20004 strain.</title>
        <authorList>
            <person name="Park M.-K."/>
            <person name="Lee Y.-J."/>
            <person name="Yi H."/>
            <person name="Bahn Y.-S."/>
            <person name="Kim J.F."/>
            <person name="Lee D.-W."/>
        </authorList>
    </citation>
    <scope>NUCLEOTIDE SEQUENCE [LARGE SCALE GENOMIC DNA]</scope>
    <source>
        <strain evidence="2 3">DSM 20004</strain>
    </source>
</reference>
<keyword evidence="1" id="KW-0812">Transmembrane</keyword>
<dbReference type="RefSeq" id="WP_010013551.1">
    <property type="nucleotide sequence ID" value="NZ_AEOS01000169.1"/>
</dbReference>
<name>A0A2D1KLU1_9LACO</name>
<keyword evidence="1" id="KW-0472">Membrane</keyword>
<feature type="transmembrane region" description="Helical" evidence="1">
    <location>
        <begin position="62"/>
        <end position="89"/>
    </location>
</feature>
<dbReference type="Proteomes" id="UP000223559">
    <property type="component" value="Chromosome"/>
</dbReference>
<evidence type="ECO:0000313" key="3">
    <source>
        <dbReference type="Proteomes" id="UP000223559"/>
    </source>
</evidence>
<dbReference type="KEGG" id="lcy:LC20004_03650"/>
<evidence type="ECO:0000256" key="1">
    <source>
        <dbReference type="SAM" id="Phobius"/>
    </source>
</evidence>
<keyword evidence="1" id="KW-1133">Transmembrane helix</keyword>
<feature type="transmembrane region" description="Helical" evidence="1">
    <location>
        <begin position="20"/>
        <end position="42"/>
    </location>
</feature>
<keyword evidence="3" id="KW-1185">Reference proteome</keyword>
<dbReference type="AlphaFoldDB" id="A0A2D1KLU1"/>
<dbReference type="EMBL" id="CP017697">
    <property type="protein sequence ID" value="ATO43051.1"/>
    <property type="molecule type" value="Genomic_DNA"/>
</dbReference>
<evidence type="ECO:0000313" key="2">
    <source>
        <dbReference type="EMBL" id="ATO43051.1"/>
    </source>
</evidence>
<sequence>MRELFQYRGTKIHPRDQNLVLETIFIDALLLWLPLTILLYWPVLTRIKIKTISWPMLQQLPWSYQGLIISSIVTIVCTILVTFLILYNFPDYYRKLVHRQKIARMFLTNNWYEKDTQQSGSFFKDLDTGKAKERIAHFPRVYYRLKDGLIHGRIYNVSATPK</sequence>